<evidence type="ECO:0000256" key="1">
    <source>
        <dbReference type="SAM" id="MobiDB-lite"/>
    </source>
</evidence>
<protein>
    <submittedName>
        <fullName evidence="3">Dienelactone hydrolase family protein</fullName>
    </submittedName>
</protein>
<gene>
    <name evidence="3" type="ORF">GCM10009547_32220</name>
</gene>
<keyword evidence="4" id="KW-1185">Reference proteome</keyword>
<comment type="caution">
    <text evidence="3">The sequence shown here is derived from an EMBL/GenBank/DDBJ whole genome shotgun (WGS) entry which is preliminary data.</text>
</comment>
<reference evidence="4" key="1">
    <citation type="journal article" date="2019" name="Int. J. Syst. Evol. Microbiol.">
        <title>The Global Catalogue of Microorganisms (GCM) 10K type strain sequencing project: providing services to taxonomists for standard genome sequencing and annotation.</title>
        <authorList>
            <consortium name="The Broad Institute Genomics Platform"/>
            <consortium name="The Broad Institute Genome Sequencing Center for Infectious Disease"/>
            <person name="Wu L."/>
            <person name="Ma J."/>
        </authorList>
    </citation>
    <scope>NUCLEOTIDE SEQUENCE [LARGE SCALE GENOMIC DNA]</scope>
    <source>
        <strain evidence="4">JCM 10671</strain>
    </source>
</reference>
<dbReference type="RefSeq" id="WP_344606545.1">
    <property type="nucleotide sequence ID" value="NZ_BAAAHE010000026.1"/>
</dbReference>
<proteinExistence type="predicted"/>
<dbReference type="EMBL" id="BAAAHE010000026">
    <property type="protein sequence ID" value="GAA0626328.1"/>
    <property type="molecule type" value="Genomic_DNA"/>
</dbReference>
<dbReference type="GO" id="GO:0016787">
    <property type="term" value="F:hydrolase activity"/>
    <property type="evidence" value="ECO:0007669"/>
    <property type="project" value="UniProtKB-KW"/>
</dbReference>
<dbReference type="InterPro" id="IPR029058">
    <property type="entry name" value="AB_hydrolase_fold"/>
</dbReference>
<evidence type="ECO:0000259" key="2">
    <source>
        <dbReference type="Pfam" id="PF01738"/>
    </source>
</evidence>
<organism evidence="3 4">
    <name type="scientific">Sporichthya brevicatena</name>
    <dbReference type="NCBI Taxonomy" id="171442"/>
    <lineage>
        <taxon>Bacteria</taxon>
        <taxon>Bacillati</taxon>
        <taxon>Actinomycetota</taxon>
        <taxon>Actinomycetes</taxon>
        <taxon>Sporichthyales</taxon>
        <taxon>Sporichthyaceae</taxon>
        <taxon>Sporichthya</taxon>
    </lineage>
</organism>
<evidence type="ECO:0000313" key="3">
    <source>
        <dbReference type="EMBL" id="GAA0626328.1"/>
    </source>
</evidence>
<dbReference type="SUPFAM" id="SSF53474">
    <property type="entry name" value="alpha/beta-Hydrolases"/>
    <property type="match status" value="1"/>
</dbReference>
<dbReference type="InterPro" id="IPR051049">
    <property type="entry name" value="Dienelactone_hydrolase-like"/>
</dbReference>
<feature type="region of interest" description="Disordered" evidence="1">
    <location>
        <begin position="47"/>
        <end position="77"/>
    </location>
</feature>
<dbReference type="Proteomes" id="UP001500957">
    <property type="component" value="Unassembled WGS sequence"/>
</dbReference>
<dbReference type="InterPro" id="IPR002925">
    <property type="entry name" value="Dienelactn_hydro"/>
</dbReference>
<evidence type="ECO:0000313" key="4">
    <source>
        <dbReference type="Proteomes" id="UP001500957"/>
    </source>
</evidence>
<name>A0ABP3S5A6_9ACTN</name>
<keyword evidence="3" id="KW-0378">Hydrolase</keyword>
<feature type="compositionally biased region" description="Low complexity" evidence="1">
    <location>
        <begin position="55"/>
        <end position="69"/>
    </location>
</feature>
<dbReference type="PANTHER" id="PTHR46623:SF6">
    <property type="entry name" value="ALPHA_BETA-HYDROLASES SUPERFAMILY PROTEIN"/>
    <property type="match status" value="1"/>
</dbReference>
<accession>A0ABP3S5A6</accession>
<feature type="domain" description="Dienelactone hydrolase" evidence="2">
    <location>
        <begin position="97"/>
        <end position="305"/>
    </location>
</feature>
<dbReference type="Gene3D" id="3.40.50.1820">
    <property type="entry name" value="alpha/beta hydrolase"/>
    <property type="match status" value="1"/>
</dbReference>
<sequence>MAMREYLVGEVAEEYAEGLLSRREAVRRLGLLGVGLPGATALLAACGGDDDDDATQAPPATPTGPVAPAATPPPGKDVGKLITYTANGQRFRAAYKAAAKPKAAVLVIHENKGLTTHFFELVGRMAANGYSALCVDLLSREGKDGLAGFDDQAAATAALSAMPAEQLLGDLKSGVDELLERAGDDLKLGAMGFCFGGGMTWNLLQKGPGQERRLRAAIPFYGPAPANPDFTGSKAAVLGMYAGEDERVNGTRAAAEAALKAAKLTYEIKVWDGAQHAFFNDTGERYDETAATAAQKQLLAWFDKHLT</sequence>
<dbReference type="PANTHER" id="PTHR46623">
    <property type="entry name" value="CARBOXYMETHYLENEBUTENOLIDASE-RELATED"/>
    <property type="match status" value="1"/>
</dbReference>
<dbReference type="Pfam" id="PF01738">
    <property type="entry name" value="DLH"/>
    <property type="match status" value="1"/>
</dbReference>